<dbReference type="RefSeq" id="WP_064723058.1">
    <property type="nucleotide sequence ID" value="NZ_BDDW01000011.1"/>
</dbReference>
<dbReference type="Proteomes" id="UP001244563">
    <property type="component" value="Unassembled WGS sequence"/>
</dbReference>
<evidence type="ECO:0000256" key="3">
    <source>
        <dbReference type="SAM" id="MobiDB-lite"/>
    </source>
</evidence>
<keyword evidence="4" id="KW-1133">Transmembrane helix</keyword>
<gene>
    <name evidence="5" type="ORF">J2T10_002746</name>
</gene>
<evidence type="ECO:0000256" key="2">
    <source>
        <dbReference type="ARBA" id="ARBA00023002"/>
    </source>
</evidence>
<dbReference type="PANTHER" id="PTHR42760:SF133">
    <property type="entry name" value="3-OXOACYL-[ACYL-CARRIER-PROTEIN] REDUCTASE"/>
    <property type="match status" value="1"/>
</dbReference>
<sequence length="258" mass="26988">MSSNLFDLTDKVVFITGGAGGIGAAMAAGFSAAGAIVYAADRAKEAITATATRLETEGTPVIPVELDITDEDAASGTFDNIIAEHGRIDVLVNNAGIKSDQTALSGDLSTWRRTQTINADSILILSRLVIAKCMREHGGRIINTGSSVSSRAAVFNYQAGGADYCYSKSMAHALTQLLAYEGAPLGVLVNAIAPGIVDTPMHGRPTEETEARHSPRIPLGRVGQPEDFVGPALFLASEGARYMTGQILHVNGGMVMEP</sequence>
<accession>A0ABT9TN43</accession>
<protein>
    <submittedName>
        <fullName evidence="5">NAD(P)-dependent dehydrogenase (Short-subunit alcohol dehydrogenase family)</fullName>
    </submittedName>
</protein>
<name>A0ABT9TN43_PAENI</name>
<dbReference type="InterPro" id="IPR002347">
    <property type="entry name" value="SDR_fam"/>
</dbReference>
<reference evidence="5 6" key="1">
    <citation type="submission" date="2023-07" db="EMBL/GenBank/DDBJ databases">
        <title>Sorghum-associated microbial communities from plants grown in Nebraska, USA.</title>
        <authorList>
            <person name="Schachtman D."/>
        </authorList>
    </citation>
    <scope>NUCLEOTIDE SEQUENCE [LARGE SCALE GENOMIC DNA]</scope>
    <source>
        <strain evidence="5 6">CC523</strain>
    </source>
</reference>
<feature type="region of interest" description="Disordered" evidence="3">
    <location>
        <begin position="202"/>
        <end position="221"/>
    </location>
</feature>
<dbReference type="Pfam" id="PF13561">
    <property type="entry name" value="adh_short_C2"/>
    <property type="match status" value="1"/>
</dbReference>
<evidence type="ECO:0000313" key="6">
    <source>
        <dbReference type="Proteomes" id="UP001244563"/>
    </source>
</evidence>
<evidence type="ECO:0000256" key="4">
    <source>
        <dbReference type="SAM" id="Phobius"/>
    </source>
</evidence>
<proteinExistence type="inferred from homology"/>
<comment type="caution">
    <text evidence="5">The sequence shown here is derived from an EMBL/GenBank/DDBJ whole genome shotgun (WGS) entry which is preliminary data.</text>
</comment>
<dbReference type="PRINTS" id="PR00080">
    <property type="entry name" value="SDRFAMILY"/>
</dbReference>
<dbReference type="Gene3D" id="3.40.50.720">
    <property type="entry name" value="NAD(P)-binding Rossmann-like Domain"/>
    <property type="match status" value="1"/>
</dbReference>
<keyword evidence="4" id="KW-0812">Transmembrane</keyword>
<keyword evidence="4" id="KW-0472">Membrane</keyword>
<feature type="transmembrane region" description="Helical" evidence="4">
    <location>
        <begin position="12"/>
        <end position="38"/>
    </location>
</feature>
<dbReference type="PANTHER" id="PTHR42760">
    <property type="entry name" value="SHORT-CHAIN DEHYDROGENASES/REDUCTASES FAMILY MEMBER"/>
    <property type="match status" value="1"/>
</dbReference>
<dbReference type="PRINTS" id="PR00081">
    <property type="entry name" value="GDHRDH"/>
</dbReference>
<keyword evidence="2" id="KW-0560">Oxidoreductase</keyword>
<keyword evidence="6" id="KW-1185">Reference proteome</keyword>
<organism evidence="5 6">
    <name type="scientific">Paenarthrobacter nicotinovorans</name>
    <name type="common">Arthrobacter nicotinovorans</name>
    <dbReference type="NCBI Taxonomy" id="29320"/>
    <lineage>
        <taxon>Bacteria</taxon>
        <taxon>Bacillati</taxon>
        <taxon>Actinomycetota</taxon>
        <taxon>Actinomycetes</taxon>
        <taxon>Micrococcales</taxon>
        <taxon>Micrococcaceae</taxon>
        <taxon>Paenarthrobacter</taxon>
    </lineage>
</organism>
<feature type="compositionally biased region" description="Basic and acidic residues" evidence="3">
    <location>
        <begin position="204"/>
        <end position="213"/>
    </location>
</feature>
<dbReference type="SUPFAM" id="SSF51735">
    <property type="entry name" value="NAD(P)-binding Rossmann-fold domains"/>
    <property type="match status" value="1"/>
</dbReference>
<dbReference type="EMBL" id="JAUSSW010000007">
    <property type="protein sequence ID" value="MDQ0103089.1"/>
    <property type="molecule type" value="Genomic_DNA"/>
</dbReference>
<dbReference type="InterPro" id="IPR036291">
    <property type="entry name" value="NAD(P)-bd_dom_sf"/>
</dbReference>
<comment type="similarity">
    <text evidence="1">Belongs to the short-chain dehydrogenases/reductases (SDR) family.</text>
</comment>
<evidence type="ECO:0000256" key="1">
    <source>
        <dbReference type="ARBA" id="ARBA00006484"/>
    </source>
</evidence>
<evidence type="ECO:0000313" key="5">
    <source>
        <dbReference type="EMBL" id="MDQ0103089.1"/>
    </source>
</evidence>